<dbReference type="SUPFAM" id="SSF160443">
    <property type="entry name" value="SMR domain-like"/>
    <property type="match status" value="1"/>
</dbReference>
<feature type="compositionally biased region" description="Low complexity" evidence="1">
    <location>
        <begin position="472"/>
        <end position="491"/>
    </location>
</feature>
<dbReference type="InterPro" id="IPR053242">
    <property type="entry name" value="PAM2-like_domain"/>
</dbReference>
<dbReference type="InterPro" id="IPR036063">
    <property type="entry name" value="Smr_dom_sf"/>
</dbReference>
<dbReference type="OrthoDB" id="3231855at2759"/>
<feature type="region of interest" description="Disordered" evidence="1">
    <location>
        <begin position="95"/>
        <end position="114"/>
    </location>
</feature>
<proteinExistence type="predicted"/>
<keyword evidence="4" id="KW-1185">Reference proteome</keyword>
<dbReference type="PROSITE" id="PS50828">
    <property type="entry name" value="SMR"/>
    <property type="match status" value="1"/>
</dbReference>
<feature type="region of interest" description="Disordered" evidence="1">
    <location>
        <begin position="622"/>
        <end position="686"/>
    </location>
</feature>
<feature type="region of interest" description="Disordered" evidence="1">
    <location>
        <begin position="394"/>
        <end position="422"/>
    </location>
</feature>
<feature type="region of interest" description="Disordered" evidence="1">
    <location>
        <begin position="440"/>
        <end position="531"/>
    </location>
</feature>
<evidence type="ECO:0000256" key="1">
    <source>
        <dbReference type="SAM" id="MobiDB-lite"/>
    </source>
</evidence>
<dbReference type="Pfam" id="PF01713">
    <property type="entry name" value="Smr"/>
    <property type="match status" value="1"/>
</dbReference>
<organism evidence="4">
    <name type="scientific">Volvox carteri f. nagariensis</name>
    <dbReference type="NCBI Taxonomy" id="3068"/>
    <lineage>
        <taxon>Eukaryota</taxon>
        <taxon>Viridiplantae</taxon>
        <taxon>Chlorophyta</taxon>
        <taxon>core chlorophytes</taxon>
        <taxon>Chlorophyceae</taxon>
        <taxon>CS clade</taxon>
        <taxon>Chlamydomonadales</taxon>
        <taxon>Volvocaceae</taxon>
        <taxon>Volvox</taxon>
    </lineage>
</organism>
<dbReference type="Proteomes" id="UP000001058">
    <property type="component" value="Unassembled WGS sequence"/>
</dbReference>
<feature type="compositionally biased region" description="Polar residues" evidence="1">
    <location>
        <begin position="459"/>
        <end position="471"/>
    </location>
</feature>
<dbReference type="InterPro" id="IPR002625">
    <property type="entry name" value="Smr_dom"/>
</dbReference>
<dbReference type="Pfam" id="PF08590">
    <property type="entry name" value="DUF1771"/>
    <property type="match status" value="1"/>
</dbReference>
<feature type="compositionally biased region" description="Gly residues" evidence="1">
    <location>
        <begin position="407"/>
        <end position="417"/>
    </location>
</feature>
<evidence type="ECO:0000259" key="2">
    <source>
        <dbReference type="PROSITE" id="PS50828"/>
    </source>
</evidence>
<dbReference type="PANTHER" id="PTHR46651:SF1">
    <property type="entry name" value="SMALL MUTS RELATED FAMILY PROTEIN"/>
    <property type="match status" value="1"/>
</dbReference>
<sequence length="766" mass="78502">MLNISAKEFVPTASPKTAAAATTVPPARDSAADSGGYCITKGNGTTANDVSDRPAGSYATKAQLSPQAPEFVPRNVGCSSCTAGANSKSCLLDSTASDPPRSVLTPPRSDSTLSSSIEFREAEACWSAGEGYSVEGQWYGEEGQPGLCDGVAYDMTNVNGYCGYYYQGMDQQEQVADQQGYDGCIGGGYVVAATAVTQGGESNPCDGTATCVYDPYAYSLYDGYSVPYSGAAADTLGAAMYYDVQYAYDASQPYESYRQEAYYWDESAGAYVYGGAQYGTEEYSGWQSASALPPFQQPQLSCDELSGAPAANTTAAAAKWASSAVAPGADGELGLADEELQSLALADATELLEMFFPAYAGEALTRLLERTNGDFLAAFSELAAMEGNVGAERAAAGGSKYSRSKGVSGGKGPGAGGKAAAARRSGGGAATFNLDLEASPQAGSASTGAAMEDGDQIPQEPSASSTGGSNLSACTSAPAPAAAAAPSVSSSKPNFASMLRNSPSAPAAASSPAPQPLSSSKAAADGGGCSSSGYRTAGKASAAAVPWVSTGEAVSAQYAEERREAAMLARARNQCFQQATLAYLSGNKALAKQLGRRGRELNEAMKAAHAAAARRIFAQRNGAAASGANTHNKGSSSHHQQQHARRQQARQHHVAGRESAAATFCGSGESHHQGAQQQQQQRSGNTAGGEAMFVDLHGLHVAEAVAVLEAQIEASRAAGCRFLRVCTGAGAHTKTHARLPAAVADALLSNHLTFKTLKPGLLEAQL</sequence>
<feature type="compositionally biased region" description="Low complexity" evidence="1">
    <location>
        <begin position="12"/>
        <end position="27"/>
    </location>
</feature>
<dbReference type="SMART" id="SM01162">
    <property type="entry name" value="DUF1771"/>
    <property type="match status" value="1"/>
</dbReference>
<dbReference type="AlphaFoldDB" id="D8TPR6"/>
<feature type="compositionally biased region" description="Low complexity" evidence="1">
    <location>
        <begin position="502"/>
        <end position="524"/>
    </location>
</feature>
<dbReference type="Gene3D" id="3.30.1370.110">
    <property type="match status" value="1"/>
</dbReference>
<dbReference type="InParanoid" id="D8TPR6"/>
<feature type="domain" description="Smr" evidence="2">
    <location>
        <begin position="694"/>
        <end position="766"/>
    </location>
</feature>
<protein>
    <recommendedName>
        <fullName evidence="2">Smr domain-containing protein</fullName>
    </recommendedName>
</protein>
<gene>
    <name evidence="3" type="ORF">VOLCADRAFT_103868</name>
</gene>
<dbReference type="EMBL" id="GL378330">
    <property type="protein sequence ID" value="EFJ50812.1"/>
    <property type="molecule type" value="Genomic_DNA"/>
</dbReference>
<feature type="region of interest" description="Disordered" evidence="1">
    <location>
        <begin position="12"/>
        <end position="35"/>
    </location>
</feature>
<evidence type="ECO:0000313" key="4">
    <source>
        <dbReference type="Proteomes" id="UP000001058"/>
    </source>
</evidence>
<evidence type="ECO:0000313" key="3">
    <source>
        <dbReference type="EMBL" id="EFJ50812.1"/>
    </source>
</evidence>
<dbReference type="SMART" id="SM00463">
    <property type="entry name" value="SMR"/>
    <property type="match status" value="1"/>
</dbReference>
<dbReference type="GeneID" id="9624101"/>
<dbReference type="STRING" id="3068.D8TPR6"/>
<feature type="compositionally biased region" description="Basic residues" evidence="1">
    <location>
        <begin position="640"/>
        <end position="654"/>
    </location>
</feature>
<dbReference type="KEGG" id="vcn:VOLCADRAFT_103868"/>
<name>D8TPR6_VOLCA</name>
<reference evidence="3 4" key="1">
    <citation type="journal article" date="2010" name="Science">
        <title>Genomic analysis of organismal complexity in the multicellular green alga Volvox carteri.</title>
        <authorList>
            <person name="Prochnik S.E."/>
            <person name="Umen J."/>
            <person name="Nedelcu A.M."/>
            <person name="Hallmann A."/>
            <person name="Miller S.M."/>
            <person name="Nishii I."/>
            <person name="Ferris P."/>
            <person name="Kuo A."/>
            <person name="Mitros T."/>
            <person name="Fritz-Laylin L.K."/>
            <person name="Hellsten U."/>
            <person name="Chapman J."/>
            <person name="Simakov O."/>
            <person name="Rensing S.A."/>
            <person name="Terry A."/>
            <person name="Pangilinan J."/>
            <person name="Kapitonov V."/>
            <person name="Jurka J."/>
            <person name="Salamov A."/>
            <person name="Shapiro H."/>
            <person name="Schmutz J."/>
            <person name="Grimwood J."/>
            <person name="Lindquist E."/>
            <person name="Lucas S."/>
            <person name="Grigoriev I.V."/>
            <person name="Schmitt R."/>
            <person name="Kirk D."/>
            <person name="Rokhsar D.S."/>
        </authorList>
    </citation>
    <scope>NUCLEOTIDE SEQUENCE [LARGE SCALE GENOMIC DNA]</scope>
    <source>
        <strain evidence="4">f. Nagariensis / Eve</strain>
    </source>
</reference>
<feature type="compositionally biased region" description="Low complexity" evidence="1">
    <location>
        <begin position="397"/>
        <end position="406"/>
    </location>
</feature>
<accession>D8TPR6</accession>
<dbReference type="InterPro" id="IPR013899">
    <property type="entry name" value="DUF1771"/>
</dbReference>
<dbReference type="RefSeq" id="XP_002948405.1">
    <property type="nucleotide sequence ID" value="XM_002948359.1"/>
</dbReference>
<dbReference type="eggNOG" id="KOG2401">
    <property type="taxonomic scope" value="Eukaryota"/>
</dbReference>
<dbReference type="PANTHER" id="PTHR46651">
    <property type="entry name" value="POLYADENYLATE-BINDING PROTEIN-INTERACTING PROTEIN 7"/>
    <property type="match status" value="1"/>
</dbReference>